<keyword evidence="1" id="KW-1185">Reference proteome</keyword>
<dbReference type="RefSeq" id="XP_030982543.1">
    <property type="nucleotide sequence ID" value="XM_031125192.1"/>
</dbReference>
<evidence type="ECO:0008006" key="3">
    <source>
        <dbReference type="Google" id="ProtNLM"/>
    </source>
</evidence>
<dbReference type="KEGG" id="pgri:PgNI_05155"/>
<dbReference type="AlphaFoldDB" id="A0A6P8B5W1"/>
<reference evidence="1 2" key="1">
    <citation type="journal article" date="2019" name="Mol. Biol. Evol.">
        <title>Blast fungal genomes show frequent chromosomal changes, gene gains and losses, and effector gene turnover.</title>
        <authorList>
            <person name="Gomez Luciano L.B."/>
            <person name="Jason Tsai I."/>
            <person name="Chuma I."/>
            <person name="Tosa Y."/>
            <person name="Chen Y.H."/>
            <person name="Li J.Y."/>
            <person name="Li M.Y."/>
            <person name="Jade Lu M.Y."/>
            <person name="Nakayashiki H."/>
            <person name="Li W.H."/>
        </authorList>
    </citation>
    <scope>NUCLEOTIDE SEQUENCE [LARGE SCALE GENOMIC DNA]</scope>
    <source>
        <strain evidence="1 2">NI907</strain>
    </source>
</reference>
<gene>
    <name evidence="2" type="ORF">PgNI_05155</name>
</gene>
<accession>A0A6P8B5W1</accession>
<dbReference type="GeneID" id="41960101"/>
<proteinExistence type="predicted"/>
<sequence length="227" mass="26163">MSTCWECGKPFPSGRRALKQHRKSTNHTECRRCYDMFNSAQDRHLNFKIHRGSSVQCPLCMKAYITATGIVNHLESGTCPNTQNLSRDALYRLVRSRDPQGVISKKLIGWIGEVEYEVTVYTWNGSGYEYYLCHRVFQKIQSLDQHLKSPVPPSCGRGDSFGLTAWTWNFVDQQLYYYCPKVTCRSEFKTLASLISHLESEFCGYIRFSSVQNRVKEMMFGGKLIGH</sequence>
<name>A0A6P8B5W1_PYRGI</name>
<organism evidence="1 2">
    <name type="scientific">Pyricularia grisea</name>
    <name type="common">Crabgrass-specific blast fungus</name>
    <name type="synonym">Magnaporthe grisea</name>
    <dbReference type="NCBI Taxonomy" id="148305"/>
    <lineage>
        <taxon>Eukaryota</taxon>
        <taxon>Fungi</taxon>
        <taxon>Dikarya</taxon>
        <taxon>Ascomycota</taxon>
        <taxon>Pezizomycotina</taxon>
        <taxon>Sordariomycetes</taxon>
        <taxon>Sordariomycetidae</taxon>
        <taxon>Magnaporthales</taxon>
        <taxon>Pyriculariaceae</taxon>
        <taxon>Pyricularia</taxon>
    </lineage>
</organism>
<evidence type="ECO:0000313" key="1">
    <source>
        <dbReference type="Proteomes" id="UP000515153"/>
    </source>
</evidence>
<dbReference type="Proteomes" id="UP000515153">
    <property type="component" value="Chromosome I"/>
</dbReference>
<reference evidence="2" key="2">
    <citation type="submission" date="2019-10" db="EMBL/GenBank/DDBJ databases">
        <authorList>
            <consortium name="NCBI Genome Project"/>
        </authorList>
    </citation>
    <scope>NUCLEOTIDE SEQUENCE</scope>
    <source>
        <strain evidence="2">NI907</strain>
    </source>
</reference>
<protein>
    <recommendedName>
        <fullName evidence="3">C2H2-type domain-containing protein</fullName>
    </recommendedName>
</protein>
<evidence type="ECO:0000313" key="2">
    <source>
        <dbReference type="RefSeq" id="XP_030982543.1"/>
    </source>
</evidence>
<reference evidence="2" key="3">
    <citation type="submission" date="2025-08" db="UniProtKB">
        <authorList>
            <consortium name="RefSeq"/>
        </authorList>
    </citation>
    <scope>IDENTIFICATION</scope>
    <source>
        <strain evidence="2">NI907</strain>
    </source>
</reference>